<comment type="caution">
    <text evidence="1">The sequence shown here is derived from an EMBL/GenBank/DDBJ whole genome shotgun (WGS) entry which is preliminary data.</text>
</comment>
<dbReference type="AlphaFoldDB" id="A0A0C1W8K7"/>
<dbReference type="PATRIC" id="fig|1229493.5.peg.1593"/>
<evidence type="ECO:0000313" key="1">
    <source>
        <dbReference type="EMBL" id="KIF52722.1"/>
    </source>
</evidence>
<dbReference type="Proteomes" id="UP000031586">
    <property type="component" value="Unassembled WGS sequence"/>
</dbReference>
<sequence length="233" mass="26511">MSNIFLNIKLITGDKYSQTYLIGVDMKSISIILWVSLVSSFCFAQSTIIPGIDDAYFQGENTYHNGSISPENACNVFNQKVSVINKELSDKYPGTEIIQNLCKHLRIRDHQIENEIIDDDKYYTHSFRYWWSNFSSFKQVKEIVDVERTIDILIFSGLDQTNYVMLVDGSATLANQKIVTWNHKVPSDPIYQGPTQVKPIITSWGPFNGESLKSTFDGTNAVNLLVDESVFEN</sequence>
<reference evidence="1 2" key="1">
    <citation type="submission" date="2014-07" db="EMBL/GenBank/DDBJ databases">
        <title>Unique and conserved regions in Vibrio harveyi and related species in comparison with the shrimp pathogen Vibrio harveyi CAIM 1792.</title>
        <authorList>
            <person name="Espinoza-Valles I."/>
            <person name="Vora G."/>
            <person name="Leekitcharoenphon P."/>
            <person name="Ussery D."/>
            <person name="Hoj L."/>
            <person name="Gomez-Gil B."/>
        </authorList>
    </citation>
    <scope>NUCLEOTIDE SEQUENCE [LARGE SCALE GENOMIC DNA]</scope>
    <source>
        <strain evidence="2">CAIM 1854 / LMG 25443</strain>
    </source>
</reference>
<gene>
    <name evidence="1" type="ORF">H735_12455</name>
</gene>
<proteinExistence type="predicted"/>
<evidence type="ECO:0000313" key="2">
    <source>
        <dbReference type="Proteomes" id="UP000031586"/>
    </source>
</evidence>
<organism evidence="1 2">
    <name type="scientific">Vibrio owensii CAIM 1854 = LMG 25443</name>
    <dbReference type="NCBI Taxonomy" id="1229493"/>
    <lineage>
        <taxon>Bacteria</taxon>
        <taxon>Pseudomonadati</taxon>
        <taxon>Pseudomonadota</taxon>
        <taxon>Gammaproteobacteria</taxon>
        <taxon>Vibrionales</taxon>
        <taxon>Vibrionaceae</taxon>
        <taxon>Vibrio</taxon>
    </lineage>
</organism>
<dbReference type="EMBL" id="JPRD01000019">
    <property type="protein sequence ID" value="KIF52722.1"/>
    <property type="molecule type" value="Genomic_DNA"/>
</dbReference>
<accession>A0A0C1W8K7</accession>
<protein>
    <submittedName>
        <fullName evidence="1">Uncharacterized protein</fullName>
    </submittedName>
</protein>
<name>A0A0C1W8K7_9VIBR</name>